<dbReference type="Gene3D" id="3.90.70.130">
    <property type="match status" value="1"/>
</dbReference>
<evidence type="ECO:0000256" key="2">
    <source>
        <dbReference type="SAM" id="MobiDB-lite"/>
    </source>
</evidence>
<evidence type="ECO:0000313" key="5">
    <source>
        <dbReference type="Proteomes" id="UP000593566"/>
    </source>
</evidence>
<proteinExistence type="predicted"/>
<sequence length="312" mass="34443">MNTGELVDCPFCGFTDHDHYFLLQHVETVHPEGGRPSPFAAREDLAHRVEPPAEETEGASDISSEYIECQCGEFCLFTEFESHLEMHYAEGMGVDETSKTQANVAAPGSTLDPGKAPSPQMDFPSPTSLHIVPSGPSRPIPTRSVRAELGPHAHEEQMPDWLRKELEIGAKVKVTNQITPDGRLLRIENVANEVRGVISVIAQLCEQDPAVSRAYLCHSDVMHVVKLAKEGGFCGYRNIQMMISYIQDARSEGHRHFQGRLPSIIQIQDMIESAWDRGFNSLGRIETGGIRGTRKYIGTPEAQALLQNLGIG</sequence>
<dbReference type="GO" id="GO:0016787">
    <property type="term" value="F:hydrolase activity"/>
    <property type="evidence" value="ECO:0007669"/>
    <property type="project" value="UniProtKB-KW"/>
</dbReference>
<dbReference type="Proteomes" id="UP000593566">
    <property type="component" value="Unassembled WGS sequence"/>
</dbReference>
<feature type="domain" description="UFSP1/2/DUB catalytic" evidence="3">
    <location>
        <begin position="212"/>
        <end position="311"/>
    </location>
</feature>
<accession>A0A8H6CHB1</accession>
<name>A0A8H6CHB1_9LECA</name>
<keyword evidence="5" id="KW-1185">Reference proteome</keyword>
<dbReference type="RefSeq" id="XP_037152684.1">
    <property type="nucleotide sequence ID" value="XM_037291249.1"/>
</dbReference>
<evidence type="ECO:0000313" key="4">
    <source>
        <dbReference type="EMBL" id="KAF6223467.1"/>
    </source>
</evidence>
<reference evidence="4 5" key="1">
    <citation type="journal article" date="2020" name="Genomics">
        <title>Complete, high-quality genomes from long-read metagenomic sequencing of two wolf lichen thalli reveals enigmatic genome architecture.</title>
        <authorList>
            <person name="McKenzie S.K."/>
            <person name="Walston R.F."/>
            <person name="Allen J.L."/>
        </authorList>
    </citation>
    <scope>NUCLEOTIDE SEQUENCE [LARGE SCALE GENOMIC DNA]</scope>
    <source>
        <strain evidence="4">WasteWater1</strain>
    </source>
</reference>
<protein>
    <recommendedName>
        <fullName evidence="3">UFSP1/2/DUB catalytic domain-containing protein</fullName>
    </recommendedName>
</protein>
<comment type="caution">
    <text evidence="4">The sequence shown here is derived from an EMBL/GenBank/DDBJ whole genome shotgun (WGS) entry which is preliminary data.</text>
</comment>
<dbReference type="Pfam" id="PF07910">
    <property type="entry name" value="Peptidase_C78"/>
    <property type="match status" value="1"/>
</dbReference>
<dbReference type="EMBL" id="JACCJB010000010">
    <property type="protein sequence ID" value="KAF6223467.1"/>
    <property type="molecule type" value="Genomic_DNA"/>
</dbReference>
<organism evidence="4 5">
    <name type="scientific">Letharia lupina</name>
    <dbReference type="NCBI Taxonomy" id="560253"/>
    <lineage>
        <taxon>Eukaryota</taxon>
        <taxon>Fungi</taxon>
        <taxon>Dikarya</taxon>
        <taxon>Ascomycota</taxon>
        <taxon>Pezizomycotina</taxon>
        <taxon>Lecanoromycetes</taxon>
        <taxon>OSLEUM clade</taxon>
        <taxon>Lecanoromycetidae</taxon>
        <taxon>Lecanorales</taxon>
        <taxon>Lecanorineae</taxon>
        <taxon>Parmeliaceae</taxon>
        <taxon>Letharia</taxon>
    </lineage>
</organism>
<dbReference type="GeneID" id="59328729"/>
<feature type="region of interest" description="Disordered" evidence="2">
    <location>
        <begin position="101"/>
        <end position="125"/>
    </location>
</feature>
<gene>
    <name evidence="4" type="ORF">HO133_000310</name>
</gene>
<dbReference type="InterPro" id="IPR012462">
    <property type="entry name" value="UFSP1/2_DUB_cat"/>
</dbReference>
<evidence type="ECO:0000259" key="3">
    <source>
        <dbReference type="Pfam" id="PF07910"/>
    </source>
</evidence>
<evidence type="ECO:0000256" key="1">
    <source>
        <dbReference type="ARBA" id="ARBA00022801"/>
    </source>
</evidence>
<keyword evidence="1" id="KW-0378">Hydrolase</keyword>
<dbReference type="AlphaFoldDB" id="A0A8H6CHB1"/>